<reference evidence="1" key="2">
    <citation type="submission" date="2020-09" db="EMBL/GenBank/DDBJ databases">
        <authorList>
            <person name="Sun Q."/>
            <person name="Ohkuma M."/>
        </authorList>
    </citation>
    <scope>NUCLEOTIDE SEQUENCE</scope>
    <source>
        <strain evidence="1">JCM 4386</strain>
    </source>
</reference>
<evidence type="ECO:0000313" key="2">
    <source>
        <dbReference type="Proteomes" id="UP000606194"/>
    </source>
</evidence>
<dbReference type="Proteomes" id="UP000606194">
    <property type="component" value="Unassembled WGS sequence"/>
</dbReference>
<comment type="caution">
    <text evidence="1">The sequence shown here is derived from an EMBL/GenBank/DDBJ whole genome shotgun (WGS) entry which is preliminary data.</text>
</comment>
<keyword evidence="2" id="KW-1185">Reference proteome</keyword>
<name>A0A918LCZ5_9ACTN</name>
<dbReference type="EMBL" id="BMTL01000067">
    <property type="protein sequence ID" value="GGS30669.1"/>
    <property type="molecule type" value="Genomic_DNA"/>
</dbReference>
<sequence>MKRSVIGGRPEALAVLLVDPDHSKVQALYEQWGYKKVGNRQPFPDSPNFAVMLLPLHAAEADQNGDTA</sequence>
<dbReference type="AlphaFoldDB" id="A0A918LCZ5"/>
<evidence type="ECO:0008006" key="3">
    <source>
        <dbReference type="Google" id="ProtNLM"/>
    </source>
</evidence>
<proteinExistence type="predicted"/>
<gene>
    <name evidence="1" type="ORF">GCM10010269_81490</name>
</gene>
<accession>A0A918LCZ5</accession>
<reference evidence="1" key="1">
    <citation type="journal article" date="2014" name="Int. J. Syst. Evol. Microbiol.">
        <title>Complete genome sequence of Corynebacterium casei LMG S-19264T (=DSM 44701T), isolated from a smear-ripened cheese.</title>
        <authorList>
            <consortium name="US DOE Joint Genome Institute (JGI-PGF)"/>
            <person name="Walter F."/>
            <person name="Albersmeier A."/>
            <person name="Kalinowski J."/>
            <person name="Ruckert C."/>
        </authorList>
    </citation>
    <scope>NUCLEOTIDE SEQUENCE</scope>
    <source>
        <strain evidence="1">JCM 4386</strain>
    </source>
</reference>
<organism evidence="1 2">
    <name type="scientific">Streptomyces humidus</name>
    <dbReference type="NCBI Taxonomy" id="52259"/>
    <lineage>
        <taxon>Bacteria</taxon>
        <taxon>Bacillati</taxon>
        <taxon>Actinomycetota</taxon>
        <taxon>Actinomycetes</taxon>
        <taxon>Kitasatosporales</taxon>
        <taxon>Streptomycetaceae</taxon>
        <taxon>Streptomyces</taxon>
    </lineage>
</organism>
<protein>
    <recommendedName>
        <fullName evidence="3">N-acetyltransferase domain-containing protein</fullName>
    </recommendedName>
</protein>
<evidence type="ECO:0000313" key="1">
    <source>
        <dbReference type="EMBL" id="GGS30669.1"/>
    </source>
</evidence>